<reference evidence="1" key="2">
    <citation type="journal article" date="2015" name="Fish Shellfish Immunol.">
        <title>Early steps in the European eel (Anguilla anguilla)-Vibrio vulnificus interaction in the gills: Role of the RtxA13 toxin.</title>
        <authorList>
            <person name="Callol A."/>
            <person name="Pajuelo D."/>
            <person name="Ebbesson L."/>
            <person name="Teles M."/>
            <person name="MacKenzie S."/>
            <person name="Amaro C."/>
        </authorList>
    </citation>
    <scope>NUCLEOTIDE SEQUENCE</scope>
</reference>
<accession>A0A0E9UJ78</accession>
<evidence type="ECO:0000313" key="1">
    <source>
        <dbReference type="EMBL" id="JAH65919.1"/>
    </source>
</evidence>
<protein>
    <submittedName>
        <fullName evidence="1">Uncharacterized protein</fullName>
    </submittedName>
</protein>
<proteinExistence type="predicted"/>
<sequence>MWQGNKKIKYYRTGAFRNISHTTLNMPFKREYISEA</sequence>
<reference evidence="1" key="1">
    <citation type="submission" date="2014-11" db="EMBL/GenBank/DDBJ databases">
        <authorList>
            <person name="Amaro Gonzalez C."/>
        </authorList>
    </citation>
    <scope>NUCLEOTIDE SEQUENCE</scope>
</reference>
<dbReference type="AlphaFoldDB" id="A0A0E9UJ78"/>
<dbReference type="EMBL" id="GBXM01042658">
    <property type="protein sequence ID" value="JAH65919.1"/>
    <property type="molecule type" value="Transcribed_RNA"/>
</dbReference>
<name>A0A0E9UJ78_ANGAN</name>
<organism evidence="1">
    <name type="scientific">Anguilla anguilla</name>
    <name type="common">European freshwater eel</name>
    <name type="synonym">Muraena anguilla</name>
    <dbReference type="NCBI Taxonomy" id="7936"/>
    <lineage>
        <taxon>Eukaryota</taxon>
        <taxon>Metazoa</taxon>
        <taxon>Chordata</taxon>
        <taxon>Craniata</taxon>
        <taxon>Vertebrata</taxon>
        <taxon>Euteleostomi</taxon>
        <taxon>Actinopterygii</taxon>
        <taxon>Neopterygii</taxon>
        <taxon>Teleostei</taxon>
        <taxon>Anguilliformes</taxon>
        <taxon>Anguillidae</taxon>
        <taxon>Anguilla</taxon>
    </lineage>
</organism>